<dbReference type="AlphaFoldDB" id="A0A8H2K780"/>
<organism evidence="2 3">
    <name type="scientific">Rhodoglobus vestalii</name>
    <dbReference type="NCBI Taxonomy" id="193384"/>
    <lineage>
        <taxon>Bacteria</taxon>
        <taxon>Bacillati</taxon>
        <taxon>Actinomycetota</taxon>
        <taxon>Actinomycetes</taxon>
        <taxon>Micrococcales</taxon>
        <taxon>Microbacteriaceae</taxon>
        <taxon>Rhodoglobus</taxon>
    </lineage>
</organism>
<evidence type="ECO:0000313" key="3">
    <source>
        <dbReference type="Proteomes" id="UP000316560"/>
    </source>
</evidence>
<evidence type="ECO:0000256" key="1">
    <source>
        <dbReference type="SAM" id="MobiDB-lite"/>
    </source>
</evidence>
<accession>A0A8H2K780</accession>
<proteinExistence type="predicted"/>
<dbReference type="EMBL" id="VFRA01000001">
    <property type="protein sequence ID" value="TQO20118.1"/>
    <property type="molecule type" value="Genomic_DNA"/>
</dbReference>
<reference evidence="2 3" key="1">
    <citation type="submission" date="2019-06" db="EMBL/GenBank/DDBJ databases">
        <title>Sequencing the genomes of 1000 actinobacteria strains.</title>
        <authorList>
            <person name="Klenk H.-P."/>
        </authorList>
    </citation>
    <scope>NUCLEOTIDE SEQUENCE [LARGE SCALE GENOMIC DNA]</scope>
    <source>
        <strain evidence="2 3">DSM 21947</strain>
    </source>
</reference>
<protein>
    <recommendedName>
        <fullName evidence="4">DUF2071 domain-containing protein</fullName>
    </recommendedName>
</protein>
<comment type="caution">
    <text evidence="2">The sequence shown here is derived from an EMBL/GenBank/DDBJ whole genome shotgun (WGS) entry which is preliminary data.</text>
</comment>
<evidence type="ECO:0000313" key="2">
    <source>
        <dbReference type="EMBL" id="TQO20118.1"/>
    </source>
</evidence>
<name>A0A8H2K780_9MICO</name>
<dbReference type="PANTHER" id="PTHR39186">
    <property type="entry name" value="DUF2071 FAMILY PROTEIN"/>
    <property type="match status" value="1"/>
</dbReference>
<dbReference type="Proteomes" id="UP000316560">
    <property type="component" value="Unassembled WGS sequence"/>
</dbReference>
<dbReference type="Gene3D" id="2.40.400.10">
    <property type="entry name" value="Acetoacetate decarboxylase-like"/>
    <property type="match status" value="1"/>
</dbReference>
<dbReference type="InterPro" id="IPR023375">
    <property type="entry name" value="ADC_dom_sf"/>
</dbReference>
<keyword evidence="3" id="KW-1185">Reference proteome</keyword>
<sequence length="270" mass="29853">MAPLHPTRQPTAPMIPREAPPLGSATILSQRWSEVSFLHWRVDPSLVEPHMPAGCRPDVFDGSSWVGIIAFQMSKSSFFGGPSIPWLGDFPEVNVRLYSIDEQGRRGVVFVSLEASHLIPVLMARAAFGLPYQWASMKIGQRDGKVAYKTRRHGQPDAASHIIVQPTDDPAASVALAADPLATFLTARWAFHETHRGATIYCRNHHEPWPLQPATLLHLDDGLLAVAGFEGLADRAPDSVLYASEVRTVFAAAENNKQRERVWQARLRAV</sequence>
<dbReference type="PANTHER" id="PTHR39186:SF1">
    <property type="entry name" value="DUF2071 DOMAIN-CONTAINING PROTEIN"/>
    <property type="match status" value="1"/>
</dbReference>
<dbReference type="Pfam" id="PF09844">
    <property type="entry name" value="DUF2071"/>
    <property type="match status" value="1"/>
</dbReference>
<dbReference type="SUPFAM" id="SSF160104">
    <property type="entry name" value="Acetoacetate decarboxylase-like"/>
    <property type="match status" value="1"/>
</dbReference>
<dbReference type="InterPro" id="IPR018644">
    <property type="entry name" value="DUF2071"/>
</dbReference>
<evidence type="ECO:0008006" key="4">
    <source>
        <dbReference type="Google" id="ProtNLM"/>
    </source>
</evidence>
<feature type="region of interest" description="Disordered" evidence="1">
    <location>
        <begin position="1"/>
        <end position="20"/>
    </location>
</feature>
<gene>
    <name evidence="2" type="ORF">FB472_1730</name>
</gene>